<evidence type="ECO:0000256" key="3">
    <source>
        <dbReference type="ARBA" id="ARBA00023163"/>
    </source>
</evidence>
<reference evidence="5 6" key="1">
    <citation type="journal article" date="2021" name="Arch. Microbiol.">
        <title>Myceligenerans indicum sp. nov., an actinobacterium isolated from mangrove sediment of Sundarbans, India.</title>
        <authorList>
            <person name="Asha K."/>
            <person name="Bhadury P."/>
        </authorList>
    </citation>
    <scope>NUCLEOTIDE SEQUENCE [LARGE SCALE GENOMIC DNA]</scope>
    <source>
        <strain evidence="5 6">I2</strain>
    </source>
</reference>
<dbReference type="CDD" id="cd01392">
    <property type="entry name" value="HTH_LacI"/>
    <property type="match status" value="1"/>
</dbReference>
<dbReference type="PANTHER" id="PTHR30146:SF109">
    <property type="entry name" value="HTH-TYPE TRANSCRIPTIONAL REGULATOR GALS"/>
    <property type="match status" value="1"/>
</dbReference>
<dbReference type="Proteomes" id="UP000675409">
    <property type="component" value="Unassembled WGS sequence"/>
</dbReference>
<evidence type="ECO:0000259" key="4">
    <source>
        <dbReference type="PROSITE" id="PS50932"/>
    </source>
</evidence>
<organism evidence="5 6">
    <name type="scientific">Myceligenerans indicum</name>
    <dbReference type="NCBI Taxonomy" id="2593663"/>
    <lineage>
        <taxon>Bacteria</taxon>
        <taxon>Bacillati</taxon>
        <taxon>Actinomycetota</taxon>
        <taxon>Actinomycetes</taxon>
        <taxon>Micrococcales</taxon>
        <taxon>Promicromonosporaceae</taxon>
        <taxon>Myceligenerans</taxon>
    </lineage>
</organism>
<dbReference type="Gene3D" id="1.10.260.40">
    <property type="entry name" value="lambda repressor-like DNA-binding domains"/>
    <property type="match status" value="1"/>
</dbReference>
<dbReference type="PANTHER" id="PTHR30146">
    <property type="entry name" value="LACI-RELATED TRANSCRIPTIONAL REPRESSOR"/>
    <property type="match status" value="1"/>
</dbReference>
<dbReference type="InterPro" id="IPR010982">
    <property type="entry name" value="Lambda_DNA-bd_dom_sf"/>
</dbReference>
<comment type="caution">
    <text evidence="5">The sequence shown here is derived from an EMBL/GenBank/DDBJ whole genome shotgun (WGS) entry which is preliminary data.</text>
</comment>
<dbReference type="InterPro" id="IPR000843">
    <property type="entry name" value="HTH_LacI"/>
</dbReference>
<dbReference type="SUPFAM" id="SSF53822">
    <property type="entry name" value="Periplasmic binding protein-like I"/>
    <property type="match status" value="1"/>
</dbReference>
<dbReference type="PROSITE" id="PS00356">
    <property type="entry name" value="HTH_LACI_1"/>
    <property type="match status" value="1"/>
</dbReference>
<accession>A0ABS1LJE5</accession>
<evidence type="ECO:0000256" key="2">
    <source>
        <dbReference type="ARBA" id="ARBA00023125"/>
    </source>
</evidence>
<dbReference type="SUPFAM" id="SSF47413">
    <property type="entry name" value="lambda repressor-like DNA-binding domains"/>
    <property type="match status" value="1"/>
</dbReference>
<dbReference type="CDD" id="cd06267">
    <property type="entry name" value="PBP1_LacI_sugar_binding-like"/>
    <property type="match status" value="1"/>
</dbReference>
<dbReference type="RefSeq" id="WP_201845794.1">
    <property type="nucleotide sequence ID" value="NZ_JABBYC010000007.1"/>
</dbReference>
<dbReference type="EMBL" id="JABBYC010000007">
    <property type="protein sequence ID" value="MBL0885948.1"/>
    <property type="molecule type" value="Genomic_DNA"/>
</dbReference>
<evidence type="ECO:0000313" key="5">
    <source>
        <dbReference type="EMBL" id="MBL0885948.1"/>
    </source>
</evidence>
<dbReference type="SMART" id="SM00354">
    <property type="entry name" value="HTH_LACI"/>
    <property type="match status" value="1"/>
</dbReference>
<proteinExistence type="predicted"/>
<gene>
    <name evidence="5" type="ORF">HGK34_06605</name>
</gene>
<protein>
    <submittedName>
        <fullName evidence="5">LacI family transcriptional regulator</fullName>
    </submittedName>
</protein>
<evidence type="ECO:0000256" key="1">
    <source>
        <dbReference type="ARBA" id="ARBA00023015"/>
    </source>
</evidence>
<sequence>MTSGISSDQAGARRAAVTLRDVAREAGVGLGTASRALAPGSQYVADDVRSRVLAVAERLSYRPNASARATTTGSTPTIAVLVSDIRDPYYAQLVHGAIGKARGDGQMVTITGTDHAVDDEVRVIRMLRSQRPRALVLTGPRTGSPASLLRELERYERDGGRVVVAGDDDLPFDTAVVPRQEGARLLVTTLRELGYRSIALIRPAADTADVRAWEAGIVQGARAAGVRVDVVRTPGVERSRDGGRAATAELLDDGRPDVDAVVAATDTMALGALSAVRDAGLEPGRDLGVAGFDDVVDADDVVPGLTSVDLSLEAIGGAAVDLALLAPAAERRRIEFDARVAVRGSTPPRG</sequence>
<dbReference type="PROSITE" id="PS50932">
    <property type="entry name" value="HTH_LACI_2"/>
    <property type="match status" value="1"/>
</dbReference>
<keyword evidence="2" id="KW-0238">DNA-binding</keyword>
<keyword evidence="6" id="KW-1185">Reference proteome</keyword>
<name>A0ABS1LJE5_9MICO</name>
<dbReference type="Pfam" id="PF00356">
    <property type="entry name" value="LacI"/>
    <property type="match status" value="1"/>
</dbReference>
<dbReference type="InterPro" id="IPR028082">
    <property type="entry name" value="Peripla_BP_I"/>
</dbReference>
<dbReference type="InterPro" id="IPR046335">
    <property type="entry name" value="LacI/GalR-like_sensor"/>
</dbReference>
<dbReference type="Pfam" id="PF13377">
    <property type="entry name" value="Peripla_BP_3"/>
    <property type="match status" value="1"/>
</dbReference>
<keyword evidence="1" id="KW-0805">Transcription regulation</keyword>
<evidence type="ECO:0000313" key="6">
    <source>
        <dbReference type="Proteomes" id="UP000675409"/>
    </source>
</evidence>
<dbReference type="Gene3D" id="3.40.50.2300">
    <property type="match status" value="2"/>
</dbReference>
<keyword evidence="3" id="KW-0804">Transcription</keyword>
<feature type="domain" description="HTH lacI-type" evidence="4">
    <location>
        <begin position="17"/>
        <end position="72"/>
    </location>
</feature>